<dbReference type="PANTHER" id="PTHR46910:SF3">
    <property type="entry name" value="HALOTOLERANCE PROTEIN 9-RELATED"/>
    <property type="match status" value="1"/>
</dbReference>
<evidence type="ECO:0000313" key="6">
    <source>
        <dbReference type="Proteomes" id="UP001165063"/>
    </source>
</evidence>
<accession>A0A9W6YVS5</accession>
<dbReference type="AlphaFoldDB" id="A0A9W6YVS5"/>
<dbReference type="GO" id="GO:0046872">
    <property type="term" value="F:metal ion binding"/>
    <property type="evidence" value="ECO:0007669"/>
    <property type="project" value="UniProtKB-KW"/>
</dbReference>
<reference evidence="5" key="1">
    <citation type="submission" date="2023-04" db="EMBL/GenBank/DDBJ databases">
        <title>Ambrosiozyma monospora NBRC 1965.</title>
        <authorList>
            <person name="Ichikawa N."/>
            <person name="Sato H."/>
            <person name="Tonouchi N."/>
        </authorList>
    </citation>
    <scope>NUCLEOTIDE SEQUENCE</scope>
    <source>
        <strain evidence="5">NBRC 1965</strain>
    </source>
</reference>
<organism evidence="5 6">
    <name type="scientific">Ambrosiozyma monospora</name>
    <name type="common">Yeast</name>
    <name type="synonym">Endomycopsis monosporus</name>
    <dbReference type="NCBI Taxonomy" id="43982"/>
    <lineage>
        <taxon>Eukaryota</taxon>
        <taxon>Fungi</taxon>
        <taxon>Dikarya</taxon>
        <taxon>Ascomycota</taxon>
        <taxon>Saccharomycotina</taxon>
        <taxon>Pichiomycetes</taxon>
        <taxon>Pichiales</taxon>
        <taxon>Pichiaceae</taxon>
        <taxon>Ambrosiozyma</taxon>
    </lineage>
</organism>
<dbReference type="PANTHER" id="PTHR46910">
    <property type="entry name" value="TRANSCRIPTION FACTOR PDR1"/>
    <property type="match status" value="1"/>
</dbReference>
<gene>
    <name evidence="5" type="ORF">Amon01_000352500</name>
</gene>
<dbReference type="GO" id="GO:0005634">
    <property type="term" value="C:nucleus"/>
    <property type="evidence" value="ECO:0007669"/>
    <property type="project" value="UniProtKB-SubCell"/>
</dbReference>
<keyword evidence="6" id="KW-1185">Reference proteome</keyword>
<dbReference type="CDD" id="cd12148">
    <property type="entry name" value="fungal_TF_MHR"/>
    <property type="match status" value="1"/>
</dbReference>
<dbReference type="GO" id="GO:0003700">
    <property type="term" value="F:DNA-binding transcription factor activity"/>
    <property type="evidence" value="ECO:0007669"/>
    <property type="project" value="InterPro"/>
</dbReference>
<evidence type="ECO:0000256" key="3">
    <source>
        <dbReference type="ARBA" id="ARBA00023125"/>
    </source>
</evidence>
<proteinExistence type="predicted"/>
<keyword evidence="4" id="KW-0539">Nucleus</keyword>
<evidence type="ECO:0000256" key="2">
    <source>
        <dbReference type="ARBA" id="ARBA00022723"/>
    </source>
</evidence>
<comment type="caution">
    <text evidence="5">The sequence shown here is derived from an EMBL/GenBank/DDBJ whole genome shotgun (WGS) entry which is preliminary data.</text>
</comment>
<sequence>MSIDETVKTSIRTMFAYGMHKDNSNNAWLDEEEKRMYRRTFYFLFHKDRMLSLSFVKNYSIEKDKCSAPPFVADDYEGTPVTPVTVKLLQSVARLDDLLENVLRLQKQSNISLVKGEAINQYIEKMNALCQNCYRNLVSDTEHMLISSFYEFVQIVYFHALNIFIQRVNILRYYSLINEYIQSNSNVCRTDLDKPNLISNCWISSANSAQALCEIIANSTVKFRDQLLYDQNILFLIFLSVSNCIPMVHWIDPKISKKTTESLDQAVKSLYELENIISLKVIRACHYILTKVYPNTERAVLYSRKLLNLESVENILAKVHQDPTFSHEFLVQITPPYVAPLLKVEVTGTDFIDKRNPSGSNVPVSKAKPKWVTQDLPPTIPADEPPLPLLVDQDNDFFGKELNLNDLFGNNGIMGLPFANDEQTNNLLSQYFTNMGTTFDMPFYPPLQ</sequence>
<evidence type="ECO:0000256" key="1">
    <source>
        <dbReference type="ARBA" id="ARBA00004123"/>
    </source>
</evidence>
<dbReference type="Proteomes" id="UP001165063">
    <property type="component" value="Unassembled WGS sequence"/>
</dbReference>
<protein>
    <submittedName>
        <fullName evidence="5">Unnamed protein product</fullName>
    </submittedName>
</protein>
<name>A0A9W6YVS5_AMBMO</name>
<dbReference type="GO" id="GO:0003677">
    <property type="term" value="F:DNA binding"/>
    <property type="evidence" value="ECO:0007669"/>
    <property type="project" value="UniProtKB-KW"/>
</dbReference>
<dbReference type="EMBL" id="BSXU01001490">
    <property type="protein sequence ID" value="GMG28033.1"/>
    <property type="molecule type" value="Genomic_DNA"/>
</dbReference>
<evidence type="ECO:0000256" key="4">
    <source>
        <dbReference type="ARBA" id="ARBA00023242"/>
    </source>
</evidence>
<dbReference type="InterPro" id="IPR050987">
    <property type="entry name" value="AtrR-like"/>
</dbReference>
<keyword evidence="3" id="KW-0238">DNA-binding</keyword>
<comment type="subcellular location">
    <subcellularLocation>
        <location evidence="1">Nucleus</location>
    </subcellularLocation>
</comment>
<evidence type="ECO:0000313" key="5">
    <source>
        <dbReference type="EMBL" id="GMG28033.1"/>
    </source>
</evidence>
<keyword evidence="2" id="KW-0479">Metal-binding</keyword>